<dbReference type="AlphaFoldDB" id="A0A3D9RUQ0"/>
<gene>
    <name evidence="2" type="ORF">BX611_1004</name>
</gene>
<proteinExistence type="predicted"/>
<evidence type="ECO:0000256" key="1">
    <source>
        <dbReference type="SAM" id="SignalP"/>
    </source>
</evidence>
<sequence>MNKLVYTIVFGLLFLAFSCCSSSKIKADNKFQNNPPFKIVKAVYKNWVGGQPGVKGYLVQFEIDNPEIVLDTVYFRNMKTKLKKDFTSENNTYVGTFILPHIIKDYILHKDPKKEFGNEPPIVSENIPFVLNDNEAVISYIFNNKTAYYKVSNIIEIKNTSKY</sequence>
<organism evidence="2 3">
    <name type="scientific">Lutibacter oceani</name>
    <dbReference type="NCBI Taxonomy" id="1853311"/>
    <lineage>
        <taxon>Bacteria</taxon>
        <taxon>Pseudomonadati</taxon>
        <taxon>Bacteroidota</taxon>
        <taxon>Flavobacteriia</taxon>
        <taxon>Flavobacteriales</taxon>
        <taxon>Flavobacteriaceae</taxon>
        <taxon>Lutibacter</taxon>
    </lineage>
</organism>
<keyword evidence="1" id="KW-0732">Signal</keyword>
<dbReference type="OrthoDB" id="1364277at2"/>
<evidence type="ECO:0000313" key="3">
    <source>
        <dbReference type="Proteomes" id="UP000256429"/>
    </source>
</evidence>
<protein>
    <recommendedName>
        <fullName evidence="4">Lipoprotein</fullName>
    </recommendedName>
</protein>
<accession>A0A3D9RUQ0</accession>
<feature type="signal peptide" evidence="1">
    <location>
        <begin position="1"/>
        <end position="27"/>
    </location>
</feature>
<comment type="caution">
    <text evidence="2">The sequence shown here is derived from an EMBL/GenBank/DDBJ whole genome shotgun (WGS) entry which is preliminary data.</text>
</comment>
<keyword evidence="3" id="KW-1185">Reference proteome</keyword>
<evidence type="ECO:0000313" key="2">
    <source>
        <dbReference type="EMBL" id="REE83709.1"/>
    </source>
</evidence>
<dbReference type="PROSITE" id="PS51257">
    <property type="entry name" value="PROKAR_LIPOPROTEIN"/>
    <property type="match status" value="1"/>
</dbReference>
<dbReference type="EMBL" id="QTTQ01000009">
    <property type="protein sequence ID" value="REE83709.1"/>
    <property type="molecule type" value="Genomic_DNA"/>
</dbReference>
<dbReference type="Proteomes" id="UP000256429">
    <property type="component" value="Unassembled WGS sequence"/>
</dbReference>
<evidence type="ECO:0008006" key="4">
    <source>
        <dbReference type="Google" id="ProtNLM"/>
    </source>
</evidence>
<name>A0A3D9RUQ0_9FLAO</name>
<feature type="chain" id="PRO_5017631056" description="Lipoprotein" evidence="1">
    <location>
        <begin position="28"/>
        <end position="163"/>
    </location>
</feature>
<dbReference type="RefSeq" id="WP_115878658.1">
    <property type="nucleotide sequence ID" value="NZ_QTTQ01000009.1"/>
</dbReference>
<reference evidence="2 3" key="1">
    <citation type="submission" date="2018-08" db="EMBL/GenBank/DDBJ databases">
        <title>Genomic Encyclopedia of Type Strains, Phase III (KMG-III): the genomes of soil and plant-associated and newly described type strains.</title>
        <authorList>
            <person name="Whitman W."/>
        </authorList>
    </citation>
    <scope>NUCLEOTIDE SEQUENCE [LARGE SCALE GENOMIC DNA]</scope>
    <source>
        <strain evidence="2 3">325-5</strain>
    </source>
</reference>